<dbReference type="RefSeq" id="WP_092352268.1">
    <property type="nucleotide sequence ID" value="NZ_FOIN01000003.1"/>
</dbReference>
<proteinExistence type="predicted"/>
<protein>
    <submittedName>
        <fullName evidence="2">Chromosome partitioning protein</fullName>
    </submittedName>
</protein>
<evidence type="ECO:0000313" key="2">
    <source>
        <dbReference type="EMBL" id="SET21133.1"/>
    </source>
</evidence>
<dbReference type="InterPro" id="IPR027417">
    <property type="entry name" value="P-loop_NTPase"/>
</dbReference>
<dbReference type="PANTHER" id="PTHR13696:SF52">
    <property type="entry name" value="PARA FAMILY PROTEIN CT_582"/>
    <property type="match status" value="1"/>
</dbReference>
<dbReference type="EMBL" id="FOIN01000003">
    <property type="protein sequence ID" value="SET21133.1"/>
    <property type="molecule type" value="Genomic_DNA"/>
</dbReference>
<dbReference type="Pfam" id="PF13614">
    <property type="entry name" value="AAA_31"/>
    <property type="match status" value="1"/>
</dbReference>
<dbReference type="OrthoDB" id="9815116at2"/>
<organism evidence="2 3">
    <name type="scientific">Thomasclavelia cocleata</name>
    <dbReference type="NCBI Taxonomy" id="69824"/>
    <lineage>
        <taxon>Bacteria</taxon>
        <taxon>Bacillati</taxon>
        <taxon>Bacillota</taxon>
        <taxon>Erysipelotrichia</taxon>
        <taxon>Erysipelotrichales</taxon>
        <taxon>Coprobacillaceae</taxon>
        <taxon>Thomasclavelia</taxon>
    </lineage>
</organism>
<dbReference type="GeneID" id="78287595"/>
<dbReference type="AlphaFoldDB" id="A0A1I0CPI5"/>
<evidence type="ECO:0000259" key="1">
    <source>
        <dbReference type="Pfam" id="PF13614"/>
    </source>
</evidence>
<accession>A0A1I0CPI5</accession>
<name>A0A1I0CPI5_9FIRM</name>
<reference evidence="3" key="1">
    <citation type="submission" date="2016-10" db="EMBL/GenBank/DDBJ databases">
        <authorList>
            <person name="Varghese N."/>
            <person name="Submissions S."/>
        </authorList>
    </citation>
    <scope>NUCLEOTIDE SEQUENCE [LARGE SCALE GENOMIC DNA]</scope>
    <source>
        <strain evidence="3">DSM 1551</strain>
    </source>
</reference>
<dbReference type="CDD" id="cd02042">
    <property type="entry name" value="ParAB_family"/>
    <property type="match status" value="1"/>
</dbReference>
<evidence type="ECO:0000313" key="3">
    <source>
        <dbReference type="Proteomes" id="UP000198558"/>
    </source>
</evidence>
<dbReference type="Gene3D" id="3.40.50.300">
    <property type="entry name" value="P-loop containing nucleotide triphosphate hydrolases"/>
    <property type="match status" value="1"/>
</dbReference>
<dbReference type="PANTHER" id="PTHR13696">
    <property type="entry name" value="P-LOOP CONTAINING NUCLEOSIDE TRIPHOSPHATE HYDROLASE"/>
    <property type="match status" value="1"/>
</dbReference>
<dbReference type="InterPro" id="IPR025669">
    <property type="entry name" value="AAA_dom"/>
</dbReference>
<dbReference type="Proteomes" id="UP000198558">
    <property type="component" value="Unassembled WGS sequence"/>
</dbReference>
<dbReference type="InterPro" id="IPR050678">
    <property type="entry name" value="DNA_Partitioning_ATPase"/>
</dbReference>
<dbReference type="SUPFAM" id="SSF52540">
    <property type="entry name" value="P-loop containing nucleoside triphosphate hydrolases"/>
    <property type="match status" value="1"/>
</dbReference>
<gene>
    <name evidence="2" type="ORF">SAMN04489758_103141</name>
</gene>
<feature type="domain" description="AAA" evidence="1">
    <location>
        <begin position="1"/>
        <end position="212"/>
    </location>
</feature>
<keyword evidence="3" id="KW-1185">Reference proteome</keyword>
<sequence>MKTIGIINEKGGVSKTTTTVNLAYGLAKKGLKVLVCDLDPQGNTTGTLLKLNDEIDLKTIDKINNAFKDTDGGIEAATNIIDEYTGASVFEKDISHVLLDHTVTKETVINVGDYINVTDEIFRNIFILPSTFNLSEVDLKLKQQGRFVEQKLKMALDHVRSEYDVALIDNSPYTNALTYNTLNACCNEGDLIIIPAKVDSYSIVGLSKTVHMMLDWLSVMPLGFDFKILLTMVNRNKIERSVVEMVKNLYKERCFSTTIRHQAKPITEASLNKDVLLAVSNSPVAQDYQMLVDEVIEKEFR</sequence>